<dbReference type="PATRIC" id="fig|1641875.4.peg.4138"/>
<name>A0A0T5NW82_9RHOB</name>
<evidence type="ECO:0000256" key="1">
    <source>
        <dbReference type="SAM" id="MobiDB-lite"/>
    </source>
</evidence>
<organism evidence="2 3">
    <name type="scientific">Roseovarius atlanticus</name>
    <dbReference type="NCBI Taxonomy" id="1641875"/>
    <lineage>
        <taxon>Bacteria</taxon>
        <taxon>Pseudomonadati</taxon>
        <taxon>Pseudomonadota</taxon>
        <taxon>Alphaproteobacteria</taxon>
        <taxon>Rhodobacterales</taxon>
        <taxon>Roseobacteraceae</taxon>
        <taxon>Roseovarius</taxon>
    </lineage>
</organism>
<dbReference type="EMBL" id="LAXJ01000007">
    <property type="protein sequence ID" value="KRS13207.1"/>
    <property type="molecule type" value="Genomic_DNA"/>
</dbReference>
<feature type="region of interest" description="Disordered" evidence="1">
    <location>
        <begin position="126"/>
        <end position="152"/>
    </location>
</feature>
<gene>
    <name evidence="2" type="ORF">XM53_08685</name>
</gene>
<dbReference type="RefSeq" id="WP_057792333.1">
    <property type="nucleotide sequence ID" value="NZ_LAXJ01000007.1"/>
</dbReference>
<protein>
    <submittedName>
        <fullName evidence="2">Uncharacterized protein</fullName>
    </submittedName>
</protein>
<evidence type="ECO:0000313" key="3">
    <source>
        <dbReference type="Proteomes" id="UP000051295"/>
    </source>
</evidence>
<keyword evidence="3" id="KW-1185">Reference proteome</keyword>
<dbReference type="AlphaFoldDB" id="A0A0T5NW82"/>
<comment type="caution">
    <text evidence="2">The sequence shown here is derived from an EMBL/GenBank/DDBJ whole genome shotgun (WGS) entry which is preliminary data.</text>
</comment>
<sequence length="211" mass="24350">MSDYVWASDALTGSYHDFAGDIYFQGADAIKQAQKCVARSSYGYPLSREDIPKRTFAEKNNPRKLNHFNVVGFFLVSPEVADVLRQVDLGQGGLYETQFFKQDQVTPLHYRHMYWDIGNQKESFLADASPKADQTTAPRDWPERDRARTRRRHSDWQDDDLALSADALIGPDTWVEKCFRGSFFISDRLARMLRAEGLDRDFNLKRCRILG</sequence>
<dbReference type="Proteomes" id="UP000051295">
    <property type="component" value="Unassembled WGS sequence"/>
</dbReference>
<evidence type="ECO:0000313" key="2">
    <source>
        <dbReference type="EMBL" id="KRS13207.1"/>
    </source>
</evidence>
<reference evidence="2 3" key="1">
    <citation type="submission" date="2015-04" db="EMBL/GenBank/DDBJ databases">
        <title>The draft genome sequence of Roseovarius sp.R12b.</title>
        <authorList>
            <person name="Li G."/>
            <person name="Lai Q."/>
            <person name="Shao Z."/>
            <person name="Yan P."/>
        </authorList>
    </citation>
    <scope>NUCLEOTIDE SEQUENCE [LARGE SCALE GENOMIC DNA]</scope>
    <source>
        <strain evidence="2 3">R12B</strain>
    </source>
</reference>
<accession>A0A0T5NW82</accession>
<dbReference type="OrthoDB" id="7675848at2"/>
<proteinExistence type="predicted"/>